<evidence type="ECO:0000313" key="7">
    <source>
        <dbReference type="Proteomes" id="UP001212411"/>
    </source>
</evidence>
<keyword evidence="3" id="KW-0498">Mitosis</keyword>
<keyword evidence="5" id="KW-0131">Cell cycle</keyword>
<accession>A0AAE9WEA3</accession>
<name>A0AAE9WEA3_9SCHI</name>
<dbReference type="Proteomes" id="UP001212411">
    <property type="component" value="Chromosome 2"/>
</dbReference>
<organism evidence="6 7">
    <name type="scientific">Schizosaccharomyces osmophilus</name>
    <dbReference type="NCBI Taxonomy" id="2545709"/>
    <lineage>
        <taxon>Eukaryota</taxon>
        <taxon>Fungi</taxon>
        <taxon>Dikarya</taxon>
        <taxon>Ascomycota</taxon>
        <taxon>Taphrinomycotina</taxon>
        <taxon>Schizosaccharomycetes</taxon>
        <taxon>Schizosaccharomycetales</taxon>
        <taxon>Schizosaccharomycetaceae</taxon>
        <taxon>Schizosaccharomyces</taxon>
    </lineage>
</organism>
<dbReference type="PANTHER" id="PTHR28526">
    <property type="entry name" value="ANAPHASE-PROMOTING COMPLEX SUBUNIT 13"/>
    <property type="match status" value="1"/>
</dbReference>
<keyword evidence="7" id="KW-1185">Reference proteome</keyword>
<dbReference type="Pfam" id="PF05839">
    <property type="entry name" value="Apc13p"/>
    <property type="match status" value="1"/>
</dbReference>
<reference evidence="6 7" key="1">
    <citation type="journal article" date="2023" name="G3 (Bethesda)">
        <title>A high-quality reference genome for the fission yeast Schizosaccharomyces osmophilus.</title>
        <authorList>
            <person name="Jia G.S."/>
            <person name="Zhang W.C."/>
            <person name="Liang Y."/>
            <person name="Liu X.H."/>
            <person name="Rhind N."/>
            <person name="Pidoux A."/>
            <person name="Brysch-Herzberg M."/>
            <person name="Du L.L."/>
        </authorList>
    </citation>
    <scope>NUCLEOTIDE SEQUENCE [LARGE SCALE GENOMIC DNA]</scope>
    <source>
        <strain evidence="6 7">CBS 15793</strain>
    </source>
</reference>
<evidence type="ECO:0000256" key="5">
    <source>
        <dbReference type="ARBA" id="ARBA00023306"/>
    </source>
</evidence>
<dbReference type="RefSeq" id="XP_056038292.1">
    <property type="nucleotide sequence ID" value="XM_056181948.1"/>
</dbReference>
<protein>
    <submittedName>
        <fullName evidence="6">Anaphase-promoting complex TPR lobe accessory factor Apc13</fullName>
    </submittedName>
</protein>
<gene>
    <name evidence="6" type="primary">apc13</name>
    <name evidence="6" type="ORF">SOMG_03157</name>
</gene>
<dbReference type="GO" id="GO:0051301">
    <property type="term" value="P:cell division"/>
    <property type="evidence" value="ECO:0007669"/>
    <property type="project" value="UniProtKB-KW"/>
</dbReference>
<dbReference type="PANTHER" id="PTHR28526:SF1">
    <property type="entry name" value="ANAPHASE-PROMOTING COMPLEX SUBUNIT 13"/>
    <property type="match status" value="1"/>
</dbReference>
<keyword evidence="4" id="KW-0833">Ubl conjugation pathway</keyword>
<proteinExistence type="inferred from homology"/>
<evidence type="ECO:0000256" key="2">
    <source>
        <dbReference type="ARBA" id="ARBA00022618"/>
    </source>
</evidence>
<evidence type="ECO:0000256" key="1">
    <source>
        <dbReference type="ARBA" id="ARBA00006940"/>
    </source>
</evidence>
<dbReference type="KEGG" id="som:SOMG_03157"/>
<evidence type="ECO:0000313" key="6">
    <source>
        <dbReference type="EMBL" id="WBW74049.1"/>
    </source>
</evidence>
<dbReference type="GeneID" id="80876637"/>
<comment type="similarity">
    <text evidence="1">Belongs to the APC13 family.</text>
</comment>
<dbReference type="InterPro" id="IPR008401">
    <property type="entry name" value="Apc13"/>
</dbReference>
<dbReference type="AlphaFoldDB" id="A0AAE9WEA3"/>
<dbReference type="EMBL" id="CP115612">
    <property type="protein sequence ID" value="WBW74049.1"/>
    <property type="molecule type" value="Genomic_DNA"/>
</dbReference>
<evidence type="ECO:0000256" key="3">
    <source>
        <dbReference type="ARBA" id="ARBA00022776"/>
    </source>
</evidence>
<evidence type="ECO:0000256" key="4">
    <source>
        <dbReference type="ARBA" id="ARBA00022786"/>
    </source>
</evidence>
<sequence>MDSNYCQIHMNQPRVVLFASEWRKDKLPVDDIEVRLEYLPPMPEDELTIQHSSANLILMRSKQLRHEPAWKDMALDDLVDHFAFVQGSQPRTEEASEENKTKNPFHSVPMASFLQANRKHQSEHASIRYIR</sequence>
<dbReference type="GO" id="GO:0005680">
    <property type="term" value="C:anaphase-promoting complex"/>
    <property type="evidence" value="ECO:0007669"/>
    <property type="project" value="InterPro"/>
</dbReference>
<keyword evidence="2" id="KW-0132">Cell division</keyword>